<dbReference type="Gene3D" id="1.25.40.20">
    <property type="entry name" value="Ankyrin repeat-containing domain"/>
    <property type="match status" value="1"/>
</dbReference>
<sequence length="581" mass="65244">MSKCCDIDYRPRARAPQVIPVAKSTPYLPQRMLNVSDARPGRASLAVRRGANPSLWSDNLDDSTSKTPSTSKRVPMDISELVKQFEDLMHESRNRTFEKIHKSTAHSSMSLGFIQTGPLQKRAINLLKAKGVFSRSIVLQFPRAYSLEESMKPPGVRGWLRPCNLCLEDVGQWTQICLIHVSAFCKYDNLEKDVQLILSQGGNINARAFFEVSLPYQDRDEPTAVSCSVQPLHLAVHAGNLRGVEVLLRQKAALESRSTFDAVPDFTPLHLATALWARMGEESLKQHEVVKLLLSHTADPHAVDLSGASCNDLRPGGHKTRPAPSLKRGMVVTVDVDLAKKFRLQRQAQLLLQEEEDARRSEFVIMENVEDESEHELVHIQMIHTELLEEPKHIKLPQSCVTVMGYRLFSYFCHLHAAQLDGTGSGDVASGASPKSFSKSRTTTVNFEDEDLSGSLPLQDFKRSRFVTIGSPEHADSQEVLDLESEICPEMPMEEVVQMKLDNPLRPGHFYRKRNLVTSGYMLHFAVDELIRAGTETETLEEVLRSLVQLRADVHSRAFVKRNVSNDFYEVLKRTLLLSGS</sequence>
<reference evidence="4 5" key="1">
    <citation type="submission" date="2024-02" db="EMBL/GenBank/DDBJ databases">
        <authorList>
            <person name="Chen Y."/>
            <person name="Shah S."/>
            <person name="Dougan E. K."/>
            <person name="Thang M."/>
            <person name="Chan C."/>
        </authorList>
    </citation>
    <scope>NUCLEOTIDE SEQUENCE [LARGE SCALE GENOMIC DNA]</scope>
</reference>
<accession>A0ABP0J288</accession>
<dbReference type="PANTHER" id="PTHR24161:SF85">
    <property type="entry name" value="PALMITOYLTRANSFERASE HIP14"/>
    <property type="match status" value="1"/>
</dbReference>
<name>A0ABP0J288_9DINO</name>
<keyword evidence="1" id="KW-0677">Repeat</keyword>
<dbReference type="SUPFAM" id="SSF48403">
    <property type="entry name" value="Ankyrin repeat"/>
    <property type="match status" value="1"/>
</dbReference>
<keyword evidence="5" id="KW-1185">Reference proteome</keyword>
<dbReference type="EMBL" id="CAXAMM010005758">
    <property type="protein sequence ID" value="CAK9008460.1"/>
    <property type="molecule type" value="Genomic_DNA"/>
</dbReference>
<dbReference type="PROSITE" id="PS50088">
    <property type="entry name" value="ANK_REPEAT"/>
    <property type="match status" value="1"/>
</dbReference>
<dbReference type="Pfam" id="PF00023">
    <property type="entry name" value="Ank"/>
    <property type="match status" value="2"/>
</dbReference>
<dbReference type="InterPro" id="IPR036770">
    <property type="entry name" value="Ankyrin_rpt-contain_sf"/>
</dbReference>
<dbReference type="Proteomes" id="UP001642464">
    <property type="component" value="Unassembled WGS sequence"/>
</dbReference>
<dbReference type="InterPro" id="IPR002110">
    <property type="entry name" value="Ankyrin_rpt"/>
</dbReference>
<keyword evidence="2 3" id="KW-0040">ANK repeat</keyword>
<evidence type="ECO:0000256" key="1">
    <source>
        <dbReference type="ARBA" id="ARBA00022737"/>
    </source>
</evidence>
<evidence type="ECO:0000313" key="5">
    <source>
        <dbReference type="Proteomes" id="UP001642464"/>
    </source>
</evidence>
<feature type="repeat" description="ANK" evidence="3">
    <location>
        <begin position="227"/>
        <end position="259"/>
    </location>
</feature>
<evidence type="ECO:0000313" key="4">
    <source>
        <dbReference type="EMBL" id="CAK9008460.1"/>
    </source>
</evidence>
<dbReference type="PANTHER" id="PTHR24161">
    <property type="entry name" value="ANK_REP_REGION DOMAIN-CONTAINING PROTEIN-RELATED"/>
    <property type="match status" value="1"/>
</dbReference>
<proteinExistence type="predicted"/>
<dbReference type="SMART" id="SM00248">
    <property type="entry name" value="ANK"/>
    <property type="match status" value="2"/>
</dbReference>
<comment type="caution">
    <text evidence="4">The sequence shown here is derived from an EMBL/GenBank/DDBJ whole genome shotgun (WGS) entry which is preliminary data.</text>
</comment>
<gene>
    <name evidence="4" type="ORF">SCF082_LOCUS9871</name>
</gene>
<evidence type="ECO:0000256" key="3">
    <source>
        <dbReference type="PROSITE-ProRule" id="PRU00023"/>
    </source>
</evidence>
<evidence type="ECO:0000256" key="2">
    <source>
        <dbReference type="ARBA" id="ARBA00023043"/>
    </source>
</evidence>
<protein>
    <submittedName>
        <fullName evidence="4">Uncharacterized protein</fullName>
    </submittedName>
</protein>
<organism evidence="4 5">
    <name type="scientific">Durusdinium trenchii</name>
    <dbReference type="NCBI Taxonomy" id="1381693"/>
    <lineage>
        <taxon>Eukaryota</taxon>
        <taxon>Sar</taxon>
        <taxon>Alveolata</taxon>
        <taxon>Dinophyceae</taxon>
        <taxon>Suessiales</taxon>
        <taxon>Symbiodiniaceae</taxon>
        <taxon>Durusdinium</taxon>
    </lineage>
</organism>